<reference evidence="8" key="1">
    <citation type="submission" date="2023-07" db="EMBL/GenBank/DDBJ databases">
        <title>30 novel species of actinomycetes from the DSMZ collection.</title>
        <authorList>
            <person name="Nouioui I."/>
        </authorList>
    </citation>
    <scope>NUCLEOTIDE SEQUENCE [LARGE SCALE GENOMIC DNA]</scope>
    <source>
        <strain evidence="8">DSM 41982</strain>
    </source>
</reference>
<gene>
    <name evidence="7" type="ORF">RM574_25645</name>
</gene>
<comment type="similarity">
    <text evidence="1">Belongs to the peptidase C40 family.</text>
</comment>
<accession>A0ABD5EBP4</accession>
<dbReference type="Gene3D" id="3.90.1720.10">
    <property type="entry name" value="endopeptidase domain like (from Nostoc punctiforme)"/>
    <property type="match status" value="1"/>
</dbReference>
<sequence length="354" mass="37195">MRQWAQRLVRQWAVRALTSAVAAKTALVVGAVALVAALLFGVFFLLVAASESEADAKDGGLSGVACATAGAAVTEQGLTAEQRGHASTIIRVGRQMGIPVRGHIVAIATALQESGLRNLAHGDRDSLGLFQQRPSQGWGTRAQIMTPAYASKAFYEHLVRVRGWESMSVAGAAQSVQHSAFPDAYARHEQHAAEIVASTTQVEDGHRVVPASTGSGCTPQGSAGTAVTVGWVRVALAQVGKPYVWGATGPGSFDCSGLIVYALRQSGYQLGVRTSQQMHSVSLPVPSGREKTGDLIFSEFQAGGPAHVMVVVRPGLLVEAPRTGLNVRTRPYDAAREGLTFGRLPESQLRPVGA</sequence>
<evidence type="ECO:0000313" key="8">
    <source>
        <dbReference type="Proteomes" id="UP001183607"/>
    </source>
</evidence>
<evidence type="ECO:0000256" key="2">
    <source>
        <dbReference type="ARBA" id="ARBA00022670"/>
    </source>
</evidence>
<dbReference type="SUPFAM" id="SSF54001">
    <property type="entry name" value="Cysteine proteinases"/>
    <property type="match status" value="1"/>
</dbReference>
<keyword evidence="2" id="KW-0645">Protease</keyword>
<organism evidence="7 8">
    <name type="scientific">Streptomyces evansiae</name>
    <dbReference type="NCBI Taxonomy" id="3075535"/>
    <lineage>
        <taxon>Bacteria</taxon>
        <taxon>Bacillati</taxon>
        <taxon>Actinomycetota</taxon>
        <taxon>Actinomycetes</taxon>
        <taxon>Kitasatosporales</taxon>
        <taxon>Streptomycetaceae</taxon>
        <taxon>Streptomyces</taxon>
    </lineage>
</organism>
<feature type="domain" description="NlpC/P60" evidence="6">
    <location>
        <begin position="225"/>
        <end position="353"/>
    </location>
</feature>
<name>A0ABD5EBP4_9ACTN</name>
<dbReference type="PANTHER" id="PTHR47359">
    <property type="entry name" value="PEPTIDOGLYCAN DL-ENDOPEPTIDASE CWLO"/>
    <property type="match status" value="1"/>
</dbReference>
<evidence type="ECO:0000313" key="7">
    <source>
        <dbReference type="EMBL" id="MDT0418869.1"/>
    </source>
</evidence>
<comment type="caution">
    <text evidence="7">The sequence shown here is derived from an EMBL/GenBank/DDBJ whole genome shotgun (WGS) entry which is preliminary data.</text>
</comment>
<dbReference type="Proteomes" id="UP001183607">
    <property type="component" value="Unassembled WGS sequence"/>
</dbReference>
<keyword evidence="5" id="KW-0812">Transmembrane</keyword>
<dbReference type="PANTHER" id="PTHR47359:SF3">
    <property type="entry name" value="NLP_P60 DOMAIN-CONTAINING PROTEIN-RELATED"/>
    <property type="match status" value="1"/>
</dbReference>
<dbReference type="Pfam" id="PF00877">
    <property type="entry name" value="NLPC_P60"/>
    <property type="match status" value="1"/>
</dbReference>
<protein>
    <submittedName>
        <fullName evidence="7">NlpC/P60 family protein</fullName>
    </submittedName>
</protein>
<dbReference type="GO" id="GO:0008234">
    <property type="term" value="F:cysteine-type peptidase activity"/>
    <property type="evidence" value="ECO:0007669"/>
    <property type="project" value="UniProtKB-KW"/>
</dbReference>
<evidence type="ECO:0000256" key="1">
    <source>
        <dbReference type="ARBA" id="ARBA00007074"/>
    </source>
</evidence>
<dbReference type="AlphaFoldDB" id="A0ABD5EBP4"/>
<evidence type="ECO:0000256" key="4">
    <source>
        <dbReference type="ARBA" id="ARBA00022807"/>
    </source>
</evidence>
<feature type="transmembrane region" description="Helical" evidence="5">
    <location>
        <begin position="21"/>
        <end position="47"/>
    </location>
</feature>
<evidence type="ECO:0000259" key="6">
    <source>
        <dbReference type="PROSITE" id="PS51935"/>
    </source>
</evidence>
<keyword evidence="3" id="KW-0378">Hydrolase</keyword>
<dbReference type="GO" id="GO:0006508">
    <property type="term" value="P:proteolysis"/>
    <property type="evidence" value="ECO:0007669"/>
    <property type="project" value="UniProtKB-KW"/>
</dbReference>
<evidence type="ECO:0000256" key="3">
    <source>
        <dbReference type="ARBA" id="ARBA00022801"/>
    </source>
</evidence>
<dbReference type="PROSITE" id="PS51935">
    <property type="entry name" value="NLPC_P60"/>
    <property type="match status" value="1"/>
</dbReference>
<keyword evidence="5" id="KW-1133">Transmembrane helix</keyword>
<keyword evidence="5" id="KW-0472">Membrane</keyword>
<dbReference type="RefSeq" id="WP_093854664.1">
    <property type="nucleotide sequence ID" value="NZ_JAVRER010000056.1"/>
</dbReference>
<keyword evidence="4" id="KW-0788">Thiol protease</keyword>
<evidence type="ECO:0000256" key="5">
    <source>
        <dbReference type="SAM" id="Phobius"/>
    </source>
</evidence>
<proteinExistence type="inferred from homology"/>
<dbReference type="InterPro" id="IPR000064">
    <property type="entry name" value="NLP_P60_dom"/>
</dbReference>
<dbReference type="InterPro" id="IPR038765">
    <property type="entry name" value="Papain-like_cys_pep_sf"/>
</dbReference>
<dbReference type="EMBL" id="JAVRER010000056">
    <property type="protein sequence ID" value="MDT0418869.1"/>
    <property type="molecule type" value="Genomic_DNA"/>
</dbReference>
<dbReference type="InterPro" id="IPR051794">
    <property type="entry name" value="PG_Endopeptidase_C40"/>
</dbReference>